<proteinExistence type="predicted"/>
<dbReference type="EMBL" id="KZ451939">
    <property type="protein sequence ID" value="PKA60439.1"/>
    <property type="molecule type" value="Genomic_DNA"/>
</dbReference>
<dbReference type="GO" id="GO:0046872">
    <property type="term" value="F:metal ion binding"/>
    <property type="evidence" value="ECO:0007669"/>
    <property type="project" value="UniProtKB-KW"/>
</dbReference>
<name>A0A2I0AY40_9ASPA</name>
<dbReference type="PANTHER" id="PTHR45811:SF49">
    <property type="entry name" value="OS04G0667600 PROTEIN"/>
    <property type="match status" value="1"/>
</dbReference>
<dbReference type="Proteomes" id="UP000236161">
    <property type="component" value="Unassembled WGS sequence"/>
</dbReference>
<protein>
    <recommendedName>
        <fullName evidence="5">HMA domain-containing protein</fullName>
    </recommendedName>
</protein>
<dbReference type="OrthoDB" id="1923658at2759"/>
<dbReference type="Gene3D" id="3.30.70.100">
    <property type="match status" value="1"/>
</dbReference>
<dbReference type="InterPro" id="IPR051863">
    <property type="entry name" value="HIPP"/>
</dbReference>
<dbReference type="STRING" id="1088818.A0A2I0AY40"/>
<accession>A0A2I0AY40</accession>
<dbReference type="AlphaFoldDB" id="A0A2I0AY40"/>
<evidence type="ECO:0008006" key="5">
    <source>
        <dbReference type="Google" id="ProtNLM"/>
    </source>
</evidence>
<evidence type="ECO:0000313" key="3">
    <source>
        <dbReference type="EMBL" id="PKA60439.1"/>
    </source>
</evidence>
<feature type="region of interest" description="Disordered" evidence="2">
    <location>
        <begin position="31"/>
        <end position="70"/>
    </location>
</feature>
<sequence>MKEKKLTVMGTADPVDVVCKLRKISHAELISVGPAKEPEKKEEPKKEEAKREEAQKKEAAEKKKKEDAMKEDVISQEQMIMELISSYKAYNPQIATHYYVYSAEENPNSCVIC</sequence>
<feature type="compositionally biased region" description="Basic and acidic residues" evidence="2">
    <location>
        <begin position="36"/>
        <end position="70"/>
    </location>
</feature>
<evidence type="ECO:0000256" key="2">
    <source>
        <dbReference type="SAM" id="MobiDB-lite"/>
    </source>
</evidence>
<reference evidence="3 4" key="1">
    <citation type="journal article" date="2017" name="Nature">
        <title>The Apostasia genome and the evolution of orchids.</title>
        <authorList>
            <person name="Zhang G.Q."/>
            <person name="Liu K.W."/>
            <person name="Li Z."/>
            <person name="Lohaus R."/>
            <person name="Hsiao Y.Y."/>
            <person name="Niu S.C."/>
            <person name="Wang J.Y."/>
            <person name="Lin Y.C."/>
            <person name="Xu Q."/>
            <person name="Chen L.J."/>
            <person name="Yoshida K."/>
            <person name="Fujiwara S."/>
            <person name="Wang Z.W."/>
            <person name="Zhang Y.Q."/>
            <person name="Mitsuda N."/>
            <person name="Wang M."/>
            <person name="Liu G.H."/>
            <person name="Pecoraro L."/>
            <person name="Huang H.X."/>
            <person name="Xiao X.J."/>
            <person name="Lin M."/>
            <person name="Wu X.Y."/>
            <person name="Wu W.L."/>
            <person name="Chen Y.Y."/>
            <person name="Chang S.B."/>
            <person name="Sakamoto S."/>
            <person name="Ohme-Takagi M."/>
            <person name="Yagi M."/>
            <person name="Zeng S.J."/>
            <person name="Shen C.Y."/>
            <person name="Yeh C.M."/>
            <person name="Luo Y.B."/>
            <person name="Tsai W.C."/>
            <person name="Van de Peer Y."/>
            <person name="Liu Z.J."/>
        </authorList>
    </citation>
    <scope>NUCLEOTIDE SEQUENCE [LARGE SCALE GENOMIC DNA]</scope>
    <source>
        <strain evidence="4">cv. Shenzhen</strain>
        <tissue evidence="3">Stem</tissue>
    </source>
</reference>
<evidence type="ECO:0000313" key="4">
    <source>
        <dbReference type="Proteomes" id="UP000236161"/>
    </source>
</evidence>
<keyword evidence="4" id="KW-1185">Reference proteome</keyword>
<keyword evidence="1" id="KW-0479">Metal-binding</keyword>
<dbReference type="PANTHER" id="PTHR45811">
    <property type="entry name" value="COPPER TRANSPORT PROTEIN FAMILY-RELATED"/>
    <property type="match status" value="1"/>
</dbReference>
<evidence type="ECO:0000256" key="1">
    <source>
        <dbReference type="ARBA" id="ARBA00022723"/>
    </source>
</evidence>
<gene>
    <name evidence="3" type="ORF">AXF42_Ash008499</name>
</gene>
<organism evidence="3 4">
    <name type="scientific">Apostasia shenzhenica</name>
    <dbReference type="NCBI Taxonomy" id="1088818"/>
    <lineage>
        <taxon>Eukaryota</taxon>
        <taxon>Viridiplantae</taxon>
        <taxon>Streptophyta</taxon>
        <taxon>Embryophyta</taxon>
        <taxon>Tracheophyta</taxon>
        <taxon>Spermatophyta</taxon>
        <taxon>Magnoliopsida</taxon>
        <taxon>Liliopsida</taxon>
        <taxon>Asparagales</taxon>
        <taxon>Orchidaceae</taxon>
        <taxon>Apostasioideae</taxon>
        <taxon>Apostasia</taxon>
    </lineage>
</organism>